<dbReference type="PROSITE" id="PS50109">
    <property type="entry name" value="HIS_KIN"/>
    <property type="match status" value="1"/>
</dbReference>
<dbReference type="EMBL" id="CP121694">
    <property type="protein sequence ID" value="WRO23655.1"/>
    <property type="molecule type" value="Genomic_DNA"/>
</dbReference>
<evidence type="ECO:0000313" key="19">
    <source>
        <dbReference type="Proteomes" id="UP001329915"/>
    </source>
</evidence>
<dbReference type="RefSeq" id="WP_366923032.1">
    <property type="nucleotide sequence ID" value="NZ_CP121694.1"/>
</dbReference>
<dbReference type="Pfam" id="PF02518">
    <property type="entry name" value="HATPase_c"/>
    <property type="match status" value="1"/>
</dbReference>
<comment type="function">
    <text evidence="14">Member of the two-component regulatory system NreB/NreC involved in the control of dissimilatory nitrate/nitrite reduction in response to oxygen. NreB functions as a direct oxygen sensor histidine kinase which is autophosphorylated, in the absence of oxygen, probably at the conserved histidine residue, and transfers its phosphate group probably to a conserved aspartate residue of NreC. NreB/NreC activates the expression of the nitrate (narGHJI) and nitrite (nir) reductase operons, as well as the putative nitrate transporter gene narT.</text>
</comment>
<evidence type="ECO:0000256" key="14">
    <source>
        <dbReference type="ARBA" id="ARBA00024827"/>
    </source>
</evidence>
<dbReference type="KEGG" id="dbc:MFMK1_003520"/>
<keyword evidence="11" id="KW-0408">Iron</keyword>
<keyword evidence="6" id="KW-0004">4Fe-4S</keyword>
<feature type="coiled-coil region" evidence="16">
    <location>
        <begin position="22"/>
        <end position="56"/>
    </location>
</feature>
<evidence type="ECO:0000256" key="6">
    <source>
        <dbReference type="ARBA" id="ARBA00022485"/>
    </source>
</evidence>
<dbReference type="SMART" id="SM00387">
    <property type="entry name" value="HATPase_c"/>
    <property type="match status" value="1"/>
</dbReference>
<dbReference type="GO" id="GO:0000155">
    <property type="term" value="F:phosphorelay sensor kinase activity"/>
    <property type="evidence" value="ECO:0007669"/>
    <property type="project" value="InterPro"/>
</dbReference>
<keyword evidence="19" id="KW-1185">Reference proteome</keyword>
<name>A0AAU0UTN9_9FIRM</name>
<evidence type="ECO:0000256" key="2">
    <source>
        <dbReference type="ARBA" id="ARBA00001966"/>
    </source>
</evidence>
<evidence type="ECO:0000313" key="18">
    <source>
        <dbReference type="EMBL" id="WRO23655.1"/>
    </source>
</evidence>
<dbReference type="InterPro" id="IPR011712">
    <property type="entry name" value="Sig_transdc_His_kin_sub3_dim/P"/>
</dbReference>
<dbReference type="Pfam" id="PF07730">
    <property type="entry name" value="HisKA_3"/>
    <property type="match status" value="1"/>
</dbReference>
<dbReference type="Gene3D" id="1.20.5.1930">
    <property type="match status" value="1"/>
</dbReference>
<sequence length="377" mass="43377">MFDINSLDRIIKETVKSVEKGKEQIYDIAENARVERDNLQKELERVQINTAKTIHEVDQLEKAEKTARYRLMEVSRNFSRYTEQDIKEAYDNAREYQVKLGLFRERESQLRQRRTEVELRLRKLLDTENKAEKLITNVGGALRLLTGNLQGITEKLEELQQRQNLGLQVIKAQEEERRRVARDIHDGPAQSMASVILRAEICERLLEKNPAQVPGELQALKEGVKSTLQDVRKIIFDLRPMVLDDLGLIPTLKRYFAEFQERTGLLVDLVTMGKDKRVSSAMEVAIFRVIQEAINNSYKHAQTETVNVRLEMKPEFVNCKITDEGVGFNVEEKLGPEAKGYGLIGMRERVELLEGTFKISSLPGKGTEIKLQIPIKE</sequence>
<keyword evidence="7" id="KW-0963">Cytoplasm</keyword>
<dbReference type="InterPro" id="IPR004358">
    <property type="entry name" value="Sig_transdc_His_kin-like_C"/>
</dbReference>
<comment type="subcellular location">
    <subcellularLocation>
        <location evidence="3">Cytoplasm</location>
    </subcellularLocation>
</comment>
<keyword evidence="16" id="KW-0175">Coiled coil</keyword>
<dbReference type="CDD" id="cd16917">
    <property type="entry name" value="HATPase_UhpB-NarQ-NarX-like"/>
    <property type="match status" value="1"/>
</dbReference>
<evidence type="ECO:0000256" key="9">
    <source>
        <dbReference type="ARBA" id="ARBA00022723"/>
    </source>
</evidence>
<keyword evidence="9" id="KW-0479">Metal-binding</keyword>
<evidence type="ECO:0000256" key="13">
    <source>
        <dbReference type="ARBA" id="ARBA00023014"/>
    </source>
</evidence>
<accession>A0AAU0UTN9</accession>
<dbReference type="GO" id="GO:0046983">
    <property type="term" value="F:protein dimerization activity"/>
    <property type="evidence" value="ECO:0007669"/>
    <property type="project" value="InterPro"/>
</dbReference>
<evidence type="ECO:0000256" key="1">
    <source>
        <dbReference type="ARBA" id="ARBA00000085"/>
    </source>
</evidence>
<keyword evidence="10 18" id="KW-0418">Kinase</keyword>
<keyword evidence="13" id="KW-0411">Iron-sulfur</keyword>
<evidence type="ECO:0000256" key="15">
    <source>
        <dbReference type="ARBA" id="ARBA00030800"/>
    </source>
</evidence>
<dbReference type="InterPro" id="IPR050482">
    <property type="entry name" value="Sensor_HK_TwoCompSys"/>
</dbReference>
<dbReference type="GO" id="GO:0005737">
    <property type="term" value="C:cytoplasm"/>
    <property type="evidence" value="ECO:0007669"/>
    <property type="project" value="UniProtKB-SubCell"/>
</dbReference>
<dbReference type="EC" id="2.7.13.3" evidence="4"/>
<dbReference type="SUPFAM" id="SSF55874">
    <property type="entry name" value="ATPase domain of HSP90 chaperone/DNA topoisomerase II/histidine kinase"/>
    <property type="match status" value="1"/>
</dbReference>
<evidence type="ECO:0000256" key="12">
    <source>
        <dbReference type="ARBA" id="ARBA00023012"/>
    </source>
</evidence>
<dbReference type="InterPro" id="IPR005467">
    <property type="entry name" value="His_kinase_dom"/>
</dbReference>
<feature type="domain" description="Histidine kinase" evidence="17">
    <location>
        <begin position="286"/>
        <end position="377"/>
    </location>
</feature>
<dbReference type="InterPro" id="IPR016381">
    <property type="entry name" value="Sig_transdc_His_kinase_DegS"/>
</dbReference>
<comment type="cofactor">
    <cofactor evidence="2">
        <name>[4Fe-4S] cluster</name>
        <dbReference type="ChEBI" id="CHEBI:49883"/>
    </cofactor>
</comment>
<dbReference type="GO" id="GO:0016020">
    <property type="term" value="C:membrane"/>
    <property type="evidence" value="ECO:0007669"/>
    <property type="project" value="InterPro"/>
</dbReference>
<dbReference type="AlphaFoldDB" id="A0AAU0UTN9"/>
<keyword evidence="8" id="KW-0808">Transferase</keyword>
<dbReference type="Pfam" id="PF05384">
    <property type="entry name" value="DegS"/>
    <property type="match status" value="1"/>
</dbReference>
<reference evidence="18 19" key="1">
    <citation type="submission" date="2023-04" db="EMBL/GenBank/DDBJ databases">
        <authorList>
            <person name="Hsu D."/>
        </authorList>
    </citation>
    <scope>NUCLEOTIDE SEQUENCE [LARGE SCALE GENOMIC DNA]</scope>
    <source>
        <strain evidence="18 19">MK1</strain>
    </source>
</reference>
<dbReference type="Proteomes" id="UP001329915">
    <property type="component" value="Chromosome"/>
</dbReference>
<organism evidence="18 19">
    <name type="scientific">Metallumcola ferriviriculae</name>
    <dbReference type="NCBI Taxonomy" id="3039180"/>
    <lineage>
        <taxon>Bacteria</taxon>
        <taxon>Bacillati</taxon>
        <taxon>Bacillota</taxon>
        <taxon>Clostridia</taxon>
        <taxon>Neomoorellales</taxon>
        <taxon>Desulfitibacteraceae</taxon>
        <taxon>Metallumcola</taxon>
    </lineage>
</organism>
<dbReference type="PANTHER" id="PTHR24421:SF55">
    <property type="entry name" value="SENSOR HISTIDINE KINASE YDFH"/>
    <property type="match status" value="1"/>
</dbReference>
<evidence type="ECO:0000256" key="5">
    <source>
        <dbReference type="ARBA" id="ARBA00017322"/>
    </source>
</evidence>
<dbReference type="GO" id="GO:0046872">
    <property type="term" value="F:metal ion binding"/>
    <property type="evidence" value="ECO:0007669"/>
    <property type="project" value="UniProtKB-KW"/>
</dbReference>
<dbReference type="Gene3D" id="3.30.565.10">
    <property type="entry name" value="Histidine kinase-like ATPase, C-terminal domain"/>
    <property type="match status" value="1"/>
</dbReference>
<protein>
    <recommendedName>
        <fullName evidence="5">Oxygen sensor histidine kinase NreB</fullName>
        <ecNumber evidence="4">2.7.13.3</ecNumber>
    </recommendedName>
    <alternativeName>
        <fullName evidence="15">Nitrogen regulation protein B</fullName>
    </alternativeName>
</protein>
<evidence type="ECO:0000256" key="4">
    <source>
        <dbReference type="ARBA" id="ARBA00012438"/>
    </source>
</evidence>
<dbReference type="InterPro" id="IPR008595">
    <property type="entry name" value="DegS"/>
</dbReference>
<dbReference type="PIRSF" id="PIRSF003169">
    <property type="entry name" value="STHK_DegS"/>
    <property type="match status" value="1"/>
</dbReference>
<evidence type="ECO:0000256" key="7">
    <source>
        <dbReference type="ARBA" id="ARBA00022490"/>
    </source>
</evidence>
<proteinExistence type="predicted"/>
<dbReference type="InterPro" id="IPR036890">
    <property type="entry name" value="HATPase_C_sf"/>
</dbReference>
<comment type="catalytic activity">
    <reaction evidence="1">
        <text>ATP + protein L-histidine = ADP + protein N-phospho-L-histidine.</text>
        <dbReference type="EC" id="2.7.13.3"/>
    </reaction>
</comment>
<evidence type="ECO:0000256" key="16">
    <source>
        <dbReference type="SAM" id="Coils"/>
    </source>
</evidence>
<dbReference type="PRINTS" id="PR00344">
    <property type="entry name" value="BCTRLSENSOR"/>
</dbReference>
<evidence type="ECO:0000259" key="17">
    <source>
        <dbReference type="PROSITE" id="PS50109"/>
    </source>
</evidence>
<evidence type="ECO:0000256" key="10">
    <source>
        <dbReference type="ARBA" id="ARBA00022777"/>
    </source>
</evidence>
<evidence type="ECO:0000256" key="8">
    <source>
        <dbReference type="ARBA" id="ARBA00022679"/>
    </source>
</evidence>
<dbReference type="GO" id="GO:0051539">
    <property type="term" value="F:4 iron, 4 sulfur cluster binding"/>
    <property type="evidence" value="ECO:0007669"/>
    <property type="project" value="UniProtKB-KW"/>
</dbReference>
<dbReference type="InterPro" id="IPR003594">
    <property type="entry name" value="HATPase_dom"/>
</dbReference>
<dbReference type="PANTHER" id="PTHR24421">
    <property type="entry name" value="NITRATE/NITRITE SENSOR PROTEIN NARX-RELATED"/>
    <property type="match status" value="1"/>
</dbReference>
<evidence type="ECO:0000256" key="11">
    <source>
        <dbReference type="ARBA" id="ARBA00023004"/>
    </source>
</evidence>
<keyword evidence="12" id="KW-0902">Two-component regulatory system</keyword>
<gene>
    <name evidence="18" type="ORF">MFMK1_003520</name>
</gene>
<evidence type="ECO:0000256" key="3">
    <source>
        <dbReference type="ARBA" id="ARBA00004496"/>
    </source>
</evidence>